<feature type="region of interest" description="Disordered" evidence="1">
    <location>
        <begin position="39"/>
        <end position="59"/>
    </location>
</feature>
<protein>
    <submittedName>
        <fullName evidence="2">Uncharacterized protein</fullName>
    </submittedName>
</protein>
<evidence type="ECO:0000256" key="1">
    <source>
        <dbReference type="SAM" id="MobiDB-lite"/>
    </source>
</evidence>
<dbReference type="Proteomes" id="UP000236291">
    <property type="component" value="Unassembled WGS sequence"/>
</dbReference>
<accession>A0A2K3LP57</accession>
<gene>
    <name evidence="2" type="ORF">L195_g036323</name>
</gene>
<reference evidence="2 3" key="2">
    <citation type="journal article" date="2017" name="Front. Plant Sci.">
        <title>Gene Classification and Mining of Molecular Markers Useful in Red Clover (Trifolium pratense) Breeding.</title>
        <authorList>
            <person name="Istvanek J."/>
            <person name="Dluhosova J."/>
            <person name="Dluhos P."/>
            <person name="Patkova L."/>
            <person name="Nedelnik J."/>
            <person name="Repkova J."/>
        </authorList>
    </citation>
    <scope>NUCLEOTIDE SEQUENCE [LARGE SCALE GENOMIC DNA]</scope>
    <source>
        <strain evidence="3">cv. Tatra</strain>
        <tissue evidence="2">Young leaves</tissue>
    </source>
</reference>
<sequence>MDAADSDSRVCTGRCPSEWKESRASKVSCQPQRAAVLTSEVEQGLSQPAAATSPFTQGQ</sequence>
<dbReference type="AlphaFoldDB" id="A0A2K3LP57"/>
<name>A0A2K3LP57_TRIPR</name>
<reference evidence="2 3" key="1">
    <citation type="journal article" date="2014" name="Am. J. Bot.">
        <title>Genome assembly and annotation for red clover (Trifolium pratense; Fabaceae).</title>
        <authorList>
            <person name="Istvanek J."/>
            <person name="Jaros M."/>
            <person name="Krenek A."/>
            <person name="Repkova J."/>
        </authorList>
    </citation>
    <scope>NUCLEOTIDE SEQUENCE [LARGE SCALE GENOMIC DNA]</scope>
    <source>
        <strain evidence="3">cv. Tatra</strain>
        <tissue evidence="2">Young leaves</tissue>
    </source>
</reference>
<dbReference type="EMBL" id="ASHM01037737">
    <property type="protein sequence ID" value="PNX80325.1"/>
    <property type="molecule type" value="Genomic_DNA"/>
</dbReference>
<comment type="caution">
    <text evidence="2">The sequence shown here is derived from an EMBL/GenBank/DDBJ whole genome shotgun (WGS) entry which is preliminary data.</text>
</comment>
<feature type="compositionally biased region" description="Polar residues" evidence="1">
    <location>
        <begin position="40"/>
        <end position="59"/>
    </location>
</feature>
<proteinExistence type="predicted"/>
<evidence type="ECO:0000313" key="3">
    <source>
        <dbReference type="Proteomes" id="UP000236291"/>
    </source>
</evidence>
<organism evidence="2 3">
    <name type="scientific">Trifolium pratense</name>
    <name type="common">Red clover</name>
    <dbReference type="NCBI Taxonomy" id="57577"/>
    <lineage>
        <taxon>Eukaryota</taxon>
        <taxon>Viridiplantae</taxon>
        <taxon>Streptophyta</taxon>
        <taxon>Embryophyta</taxon>
        <taxon>Tracheophyta</taxon>
        <taxon>Spermatophyta</taxon>
        <taxon>Magnoliopsida</taxon>
        <taxon>eudicotyledons</taxon>
        <taxon>Gunneridae</taxon>
        <taxon>Pentapetalae</taxon>
        <taxon>rosids</taxon>
        <taxon>fabids</taxon>
        <taxon>Fabales</taxon>
        <taxon>Fabaceae</taxon>
        <taxon>Papilionoideae</taxon>
        <taxon>50 kb inversion clade</taxon>
        <taxon>NPAAA clade</taxon>
        <taxon>Hologalegina</taxon>
        <taxon>IRL clade</taxon>
        <taxon>Trifolieae</taxon>
        <taxon>Trifolium</taxon>
    </lineage>
</organism>
<evidence type="ECO:0000313" key="2">
    <source>
        <dbReference type="EMBL" id="PNX80325.1"/>
    </source>
</evidence>